<dbReference type="AlphaFoldDB" id="A0A5C3MZW3"/>
<reference evidence="7 8" key="1">
    <citation type="journal article" date="2019" name="Nat. Ecol. Evol.">
        <title>Megaphylogeny resolves global patterns of mushroom evolution.</title>
        <authorList>
            <person name="Varga T."/>
            <person name="Krizsan K."/>
            <person name="Foldi C."/>
            <person name="Dima B."/>
            <person name="Sanchez-Garcia M."/>
            <person name="Sanchez-Ramirez S."/>
            <person name="Szollosi G.J."/>
            <person name="Szarkandi J.G."/>
            <person name="Papp V."/>
            <person name="Albert L."/>
            <person name="Andreopoulos W."/>
            <person name="Angelini C."/>
            <person name="Antonin V."/>
            <person name="Barry K.W."/>
            <person name="Bougher N.L."/>
            <person name="Buchanan P."/>
            <person name="Buyck B."/>
            <person name="Bense V."/>
            <person name="Catcheside P."/>
            <person name="Chovatia M."/>
            <person name="Cooper J."/>
            <person name="Damon W."/>
            <person name="Desjardin D."/>
            <person name="Finy P."/>
            <person name="Geml J."/>
            <person name="Haridas S."/>
            <person name="Hughes K."/>
            <person name="Justo A."/>
            <person name="Karasinski D."/>
            <person name="Kautmanova I."/>
            <person name="Kiss B."/>
            <person name="Kocsube S."/>
            <person name="Kotiranta H."/>
            <person name="LaButti K.M."/>
            <person name="Lechner B.E."/>
            <person name="Liimatainen K."/>
            <person name="Lipzen A."/>
            <person name="Lukacs Z."/>
            <person name="Mihaltcheva S."/>
            <person name="Morgado L.N."/>
            <person name="Niskanen T."/>
            <person name="Noordeloos M.E."/>
            <person name="Ohm R.A."/>
            <person name="Ortiz-Santana B."/>
            <person name="Ovrebo C."/>
            <person name="Racz N."/>
            <person name="Riley R."/>
            <person name="Savchenko A."/>
            <person name="Shiryaev A."/>
            <person name="Soop K."/>
            <person name="Spirin V."/>
            <person name="Szebenyi C."/>
            <person name="Tomsovsky M."/>
            <person name="Tulloss R.E."/>
            <person name="Uehling J."/>
            <person name="Grigoriev I.V."/>
            <person name="Vagvolgyi C."/>
            <person name="Papp T."/>
            <person name="Martin F.M."/>
            <person name="Miettinen O."/>
            <person name="Hibbett D.S."/>
            <person name="Nagy L.G."/>
        </authorList>
    </citation>
    <scope>NUCLEOTIDE SEQUENCE [LARGE SCALE GENOMIC DNA]</scope>
    <source>
        <strain evidence="7 8">OMC1185</strain>
    </source>
</reference>
<feature type="domain" description="ABC transporter" evidence="6">
    <location>
        <begin position="46"/>
        <end position="305"/>
    </location>
</feature>
<dbReference type="PANTHER" id="PTHR43117:SF4">
    <property type="entry name" value="OSMOPROTECTANT IMPORT ATP-BINDING PROTEIN OSMV"/>
    <property type="match status" value="1"/>
</dbReference>
<sequence>MPRPLISLPEAMSWTRRTTISFRLKSLPCSALIHTDALSKDLLIHIPKCNVYRFDDTKSTSPIFCGLEWTVREGESWAVVGAGSGEKTTLLEVLDGNYRLKPPPHGGIFPFLSSSSAKAVSLVSFAHRPRSSGGQFYDYTARYGSVWEEDRITLRQSMFPETLPEFARRDNVHSVEMTREDKELFDELVHKLDLERLLDLPLIALSNGQTRKARILKALLVRPELMLLDEPLTGVDAATRPLLLTILHSLHAARSPRIVLGLRKQDPIPEWITHVAAVMGGSVRTGEKEDILRKLSEKWNAQTGRGKSTSPKQTSIPREKRDVLVHMENVNVRYHERHVLKDITWKIHAGDRWHLQGPNGSGKTTLLSILIGDHPQSYTQRSPSHLTLFGKPRSKHATSFLATRVGIVSPEIYNAFPRRRAMTVREAVGTGFDGTYVPQGKRGVGLGLQGGLTEEEEKWRLERVEEVISALGPSGWGDSEKGEGFGQRNFADLSAGEQGLVLLMRALVGRPPLVILDEVWSGMDGSMIENAKRYLREGGVGQEQAVVVVTHWEEEVPWRREEGGESIRQFRLQEGSGIESA</sequence>
<keyword evidence="2" id="KW-0813">Transport</keyword>
<keyword evidence="7" id="KW-0378">Hydrolase</keyword>
<evidence type="ECO:0000256" key="4">
    <source>
        <dbReference type="ARBA" id="ARBA00022840"/>
    </source>
</evidence>
<dbReference type="GO" id="GO:0016887">
    <property type="term" value="F:ATP hydrolysis activity"/>
    <property type="evidence" value="ECO:0007669"/>
    <property type="project" value="InterPro"/>
</dbReference>
<evidence type="ECO:0000256" key="2">
    <source>
        <dbReference type="ARBA" id="ARBA00022448"/>
    </source>
</evidence>
<feature type="compositionally biased region" description="Polar residues" evidence="5">
    <location>
        <begin position="299"/>
        <end position="316"/>
    </location>
</feature>
<protein>
    <submittedName>
        <fullName evidence="7">P-loop containing nucleoside triphosphate hydrolase protein</fullName>
    </submittedName>
</protein>
<dbReference type="GO" id="GO:0005524">
    <property type="term" value="F:ATP binding"/>
    <property type="evidence" value="ECO:0007669"/>
    <property type="project" value="UniProtKB-KW"/>
</dbReference>
<evidence type="ECO:0000256" key="5">
    <source>
        <dbReference type="SAM" id="MobiDB-lite"/>
    </source>
</evidence>
<feature type="domain" description="ABC transporter" evidence="6">
    <location>
        <begin position="325"/>
        <end position="580"/>
    </location>
</feature>
<evidence type="ECO:0000259" key="6">
    <source>
        <dbReference type="PROSITE" id="PS50893"/>
    </source>
</evidence>
<feature type="region of interest" description="Disordered" evidence="5">
    <location>
        <begin position="297"/>
        <end position="319"/>
    </location>
</feature>
<evidence type="ECO:0000313" key="7">
    <source>
        <dbReference type="EMBL" id="TFK50884.1"/>
    </source>
</evidence>
<proteinExistence type="inferred from homology"/>
<dbReference type="PANTHER" id="PTHR43117">
    <property type="entry name" value="OSMOPROTECTANT IMPORT ATP-BINDING PROTEIN OSMV"/>
    <property type="match status" value="1"/>
</dbReference>
<dbReference type="InterPro" id="IPR003593">
    <property type="entry name" value="AAA+_ATPase"/>
</dbReference>
<dbReference type="Proteomes" id="UP000305948">
    <property type="component" value="Unassembled WGS sequence"/>
</dbReference>
<keyword evidence="8" id="KW-1185">Reference proteome</keyword>
<dbReference type="STRING" id="5364.A0A5C3MZW3"/>
<dbReference type="PROSITE" id="PS50893">
    <property type="entry name" value="ABC_TRANSPORTER_2"/>
    <property type="match status" value="2"/>
</dbReference>
<name>A0A5C3MZW3_9AGAM</name>
<dbReference type="InterPro" id="IPR027417">
    <property type="entry name" value="P-loop_NTPase"/>
</dbReference>
<evidence type="ECO:0000256" key="1">
    <source>
        <dbReference type="ARBA" id="ARBA00005417"/>
    </source>
</evidence>
<comment type="similarity">
    <text evidence="1">Belongs to the ABC transporter superfamily.</text>
</comment>
<dbReference type="Gene3D" id="3.40.50.300">
    <property type="entry name" value="P-loop containing nucleotide triphosphate hydrolases"/>
    <property type="match status" value="2"/>
</dbReference>
<keyword evidence="4" id="KW-0067">ATP-binding</keyword>
<accession>A0A5C3MZW3</accession>
<dbReference type="EMBL" id="ML213512">
    <property type="protein sequence ID" value="TFK50884.1"/>
    <property type="molecule type" value="Genomic_DNA"/>
</dbReference>
<dbReference type="OrthoDB" id="10255969at2759"/>
<dbReference type="SUPFAM" id="SSF52540">
    <property type="entry name" value="P-loop containing nucleoside triphosphate hydrolases"/>
    <property type="match status" value="2"/>
</dbReference>
<keyword evidence="3" id="KW-0547">Nucleotide-binding</keyword>
<evidence type="ECO:0000256" key="3">
    <source>
        <dbReference type="ARBA" id="ARBA00022741"/>
    </source>
</evidence>
<dbReference type="SMART" id="SM00382">
    <property type="entry name" value="AAA"/>
    <property type="match status" value="2"/>
</dbReference>
<organism evidence="7 8">
    <name type="scientific">Heliocybe sulcata</name>
    <dbReference type="NCBI Taxonomy" id="5364"/>
    <lineage>
        <taxon>Eukaryota</taxon>
        <taxon>Fungi</taxon>
        <taxon>Dikarya</taxon>
        <taxon>Basidiomycota</taxon>
        <taxon>Agaricomycotina</taxon>
        <taxon>Agaricomycetes</taxon>
        <taxon>Gloeophyllales</taxon>
        <taxon>Gloeophyllaceae</taxon>
        <taxon>Heliocybe</taxon>
    </lineage>
</organism>
<gene>
    <name evidence="7" type="ORF">OE88DRAFT_191079</name>
</gene>
<dbReference type="Pfam" id="PF00005">
    <property type="entry name" value="ABC_tran"/>
    <property type="match status" value="2"/>
</dbReference>
<dbReference type="InterPro" id="IPR003439">
    <property type="entry name" value="ABC_transporter-like_ATP-bd"/>
</dbReference>
<evidence type="ECO:0000313" key="8">
    <source>
        <dbReference type="Proteomes" id="UP000305948"/>
    </source>
</evidence>